<dbReference type="NCBIfam" id="TIGR00070">
    <property type="entry name" value="hisG"/>
    <property type="match status" value="1"/>
</dbReference>
<dbReference type="Gene3D" id="3.40.190.10">
    <property type="entry name" value="Periplasmic binding protein-like II"/>
    <property type="match status" value="2"/>
</dbReference>
<dbReference type="CDD" id="cd13591">
    <property type="entry name" value="PBP2_HisGL1"/>
    <property type="match status" value="1"/>
</dbReference>
<proteinExistence type="inferred from homology"/>
<evidence type="ECO:0000256" key="10">
    <source>
        <dbReference type="ARBA" id="ARBA00024861"/>
    </source>
</evidence>
<comment type="subcellular location">
    <subcellularLocation>
        <location evidence="11">Cytoplasm</location>
    </subcellularLocation>
</comment>
<dbReference type="Gene3D" id="3.30.70.120">
    <property type="match status" value="1"/>
</dbReference>
<keyword evidence="11" id="KW-0547">Nucleotide-binding</keyword>
<dbReference type="GO" id="GO:0000105">
    <property type="term" value="P:L-histidine biosynthetic process"/>
    <property type="evidence" value="ECO:0007669"/>
    <property type="project" value="UniProtKB-UniRule"/>
</dbReference>
<reference evidence="14" key="2">
    <citation type="submission" date="2020-09" db="EMBL/GenBank/DDBJ databases">
        <authorList>
            <person name="Sun Q."/>
            <person name="Zhou Y."/>
        </authorList>
    </citation>
    <scope>NUCLEOTIDE SEQUENCE</scope>
    <source>
        <strain evidence="14">CGMCC 1.12187</strain>
    </source>
</reference>
<sequence length="281" mass="30193">MLRVAVPNKGALSEAAVTMLKEAGYRQRRDSRELVLVDPENNVEFFYLRPRDIAVYVGGGILDVGITGRDLLLDSGVHADEDLALDFARSTFRFAGPLGEFSSVAQLAGKRIATSYDGLLRAHLAEQGIEASVVRLDGAVESSIRLGVADAIADVVETGNTLRAAGLQVFGDPIMTSEALLIRSRAAEEPEGLAVLRRRLQGVLVARQYVMMDYDVAEELVDAATSITPGMEGPTISRLGRGNAWAVRAMVPKAETNKVMDALYEVGARAILVSPIQAARI</sequence>
<evidence type="ECO:0000313" key="15">
    <source>
        <dbReference type="Proteomes" id="UP000638848"/>
    </source>
</evidence>
<dbReference type="GO" id="GO:0005524">
    <property type="term" value="F:ATP binding"/>
    <property type="evidence" value="ECO:0007669"/>
    <property type="project" value="UniProtKB-KW"/>
</dbReference>
<keyword evidence="11" id="KW-0963">Cytoplasm</keyword>
<evidence type="ECO:0000256" key="9">
    <source>
        <dbReference type="ARBA" id="ARBA00023102"/>
    </source>
</evidence>
<keyword evidence="8 11" id="KW-0808">Transferase</keyword>
<keyword evidence="9 11" id="KW-0368">Histidine biosynthesis</keyword>
<dbReference type="PROSITE" id="PS01316">
    <property type="entry name" value="ATP_P_PHORIBOSYLTR"/>
    <property type="match status" value="1"/>
</dbReference>
<dbReference type="GO" id="GO:0003879">
    <property type="term" value="F:ATP phosphoribosyltransferase activity"/>
    <property type="evidence" value="ECO:0007669"/>
    <property type="project" value="UniProtKB-UniRule"/>
</dbReference>
<evidence type="ECO:0000313" key="14">
    <source>
        <dbReference type="EMBL" id="GGG56385.1"/>
    </source>
</evidence>
<keyword evidence="11" id="KW-0067">ATP-binding</keyword>
<reference evidence="14" key="1">
    <citation type="journal article" date="2014" name="Int. J. Syst. Evol. Microbiol.">
        <title>Complete genome sequence of Corynebacterium casei LMG S-19264T (=DSM 44701T), isolated from a smear-ripened cheese.</title>
        <authorList>
            <consortium name="US DOE Joint Genome Institute (JGI-PGF)"/>
            <person name="Walter F."/>
            <person name="Albersmeier A."/>
            <person name="Kalinowski J."/>
            <person name="Ruckert C."/>
        </authorList>
    </citation>
    <scope>NUCLEOTIDE SEQUENCE</scope>
    <source>
        <strain evidence="14">CGMCC 1.12187</strain>
    </source>
</reference>
<dbReference type="InterPro" id="IPR018198">
    <property type="entry name" value="ATP_PRibTrfase_CS"/>
</dbReference>
<evidence type="ECO:0000256" key="4">
    <source>
        <dbReference type="ARBA" id="ARBA00011946"/>
    </source>
</evidence>
<protein>
    <recommendedName>
        <fullName evidence="5 11">ATP phosphoribosyltransferase</fullName>
        <shortName evidence="11">ATP-PRT</shortName>
        <shortName evidence="11">ATP-PRTase</shortName>
        <ecNumber evidence="4 11">2.4.2.17</ecNumber>
    </recommendedName>
</protein>
<evidence type="ECO:0000256" key="2">
    <source>
        <dbReference type="ARBA" id="ARBA00004667"/>
    </source>
</evidence>
<dbReference type="EC" id="2.4.2.17" evidence="4 11"/>
<evidence type="ECO:0000256" key="6">
    <source>
        <dbReference type="ARBA" id="ARBA00022605"/>
    </source>
</evidence>
<comment type="pathway">
    <text evidence="2 11">Amino-acid biosynthesis; L-histidine biosynthesis; L-histidine from 5-phospho-alpha-D-ribose 1-diphosphate: step 1/9.</text>
</comment>
<keyword evidence="7 11" id="KW-0328">Glycosyltransferase</keyword>
<feature type="domain" description="ATP phosphoribosyltransferase catalytic" evidence="12">
    <location>
        <begin position="49"/>
        <end position="201"/>
    </location>
</feature>
<dbReference type="PANTHER" id="PTHR21403">
    <property type="entry name" value="ATP PHOSPHORIBOSYLTRANSFERASE ATP-PRTASE"/>
    <property type="match status" value="1"/>
</dbReference>
<evidence type="ECO:0000256" key="1">
    <source>
        <dbReference type="ARBA" id="ARBA00000915"/>
    </source>
</evidence>
<evidence type="ECO:0000256" key="8">
    <source>
        <dbReference type="ARBA" id="ARBA00022679"/>
    </source>
</evidence>
<dbReference type="SUPFAM" id="SSF53850">
    <property type="entry name" value="Periplasmic binding protein-like II"/>
    <property type="match status" value="1"/>
</dbReference>
<dbReference type="SUPFAM" id="SSF54913">
    <property type="entry name" value="GlnB-like"/>
    <property type="match status" value="1"/>
</dbReference>
<dbReference type="GO" id="GO:0005737">
    <property type="term" value="C:cytoplasm"/>
    <property type="evidence" value="ECO:0007669"/>
    <property type="project" value="UniProtKB-SubCell"/>
</dbReference>
<dbReference type="NCBIfam" id="TIGR03455">
    <property type="entry name" value="HisG_C-term"/>
    <property type="match status" value="1"/>
</dbReference>
<keyword evidence="6 11" id="KW-0028">Amino-acid biosynthesis</keyword>
<dbReference type="InterPro" id="IPR015867">
    <property type="entry name" value="N-reg_PII/ATP_PRibTrfase_C"/>
</dbReference>
<comment type="cofactor">
    <cofactor evidence="11">
        <name>Mg(2+)</name>
        <dbReference type="ChEBI" id="CHEBI:18420"/>
    </cofactor>
</comment>
<evidence type="ECO:0000256" key="5">
    <source>
        <dbReference type="ARBA" id="ARBA00020998"/>
    </source>
</evidence>
<name>A0A917LTF5_9MICC</name>
<evidence type="ECO:0000259" key="12">
    <source>
        <dbReference type="Pfam" id="PF01634"/>
    </source>
</evidence>
<dbReference type="Pfam" id="PF01634">
    <property type="entry name" value="HisG"/>
    <property type="match status" value="1"/>
</dbReference>
<keyword evidence="11" id="KW-0479">Metal-binding</keyword>
<dbReference type="InterPro" id="IPR001348">
    <property type="entry name" value="ATP_PRibTrfase_HisG"/>
</dbReference>
<accession>A0A917LTF5</accession>
<dbReference type="InterPro" id="IPR011322">
    <property type="entry name" value="N-reg_PII-like_a/b"/>
</dbReference>
<dbReference type="InterPro" id="IPR020621">
    <property type="entry name" value="ATP-PRT_HisG_long"/>
</dbReference>
<gene>
    <name evidence="11 14" type="primary">hisG</name>
    <name evidence="14" type="ORF">GCM10011374_19040</name>
</gene>
<dbReference type="InterPro" id="IPR013115">
    <property type="entry name" value="HisG_C"/>
</dbReference>
<dbReference type="Proteomes" id="UP000638848">
    <property type="component" value="Unassembled WGS sequence"/>
</dbReference>
<dbReference type="InterPro" id="IPR013820">
    <property type="entry name" value="ATP_PRibTrfase_cat"/>
</dbReference>
<dbReference type="AlphaFoldDB" id="A0A917LTF5"/>
<keyword evidence="15" id="KW-1185">Reference proteome</keyword>
<dbReference type="RefSeq" id="WP_188536578.1">
    <property type="nucleotide sequence ID" value="NZ_BMEQ01000008.1"/>
</dbReference>
<evidence type="ECO:0000256" key="3">
    <source>
        <dbReference type="ARBA" id="ARBA00007955"/>
    </source>
</evidence>
<dbReference type="GO" id="GO:0000287">
    <property type="term" value="F:magnesium ion binding"/>
    <property type="evidence" value="ECO:0007669"/>
    <property type="project" value="UniProtKB-UniRule"/>
</dbReference>
<evidence type="ECO:0000259" key="13">
    <source>
        <dbReference type="Pfam" id="PF08029"/>
    </source>
</evidence>
<dbReference type="EMBL" id="BMEQ01000008">
    <property type="protein sequence ID" value="GGG56385.1"/>
    <property type="molecule type" value="Genomic_DNA"/>
</dbReference>
<dbReference type="HAMAP" id="MF_00079">
    <property type="entry name" value="HisG_Long"/>
    <property type="match status" value="1"/>
</dbReference>
<organism evidence="14 15">
    <name type="scientific">Kocuria dechangensis</name>
    <dbReference type="NCBI Taxonomy" id="1176249"/>
    <lineage>
        <taxon>Bacteria</taxon>
        <taxon>Bacillati</taxon>
        <taxon>Actinomycetota</taxon>
        <taxon>Actinomycetes</taxon>
        <taxon>Micrococcales</taxon>
        <taxon>Micrococcaceae</taxon>
        <taxon>Kocuria</taxon>
    </lineage>
</organism>
<comment type="caution">
    <text evidence="14">The sequence shown here is derived from an EMBL/GenBank/DDBJ whole genome shotgun (WGS) entry which is preliminary data.</text>
</comment>
<dbReference type="PANTHER" id="PTHR21403:SF8">
    <property type="entry name" value="ATP PHOSPHORIBOSYLTRANSFERASE"/>
    <property type="match status" value="1"/>
</dbReference>
<evidence type="ECO:0000256" key="11">
    <source>
        <dbReference type="HAMAP-Rule" id="MF_00079"/>
    </source>
</evidence>
<comment type="activity regulation">
    <text evidence="11">Feedback inhibited by histidine.</text>
</comment>
<feature type="domain" description="Histidine biosynthesis HisG C-terminal" evidence="13">
    <location>
        <begin position="206"/>
        <end position="277"/>
    </location>
</feature>
<keyword evidence="11" id="KW-0460">Magnesium</keyword>
<evidence type="ECO:0000256" key="7">
    <source>
        <dbReference type="ARBA" id="ARBA00022676"/>
    </source>
</evidence>
<comment type="similarity">
    <text evidence="3 11">Belongs to the ATP phosphoribosyltransferase family. Long subfamily.</text>
</comment>
<comment type="catalytic activity">
    <reaction evidence="1 11">
        <text>1-(5-phospho-beta-D-ribosyl)-ATP + diphosphate = 5-phospho-alpha-D-ribose 1-diphosphate + ATP</text>
        <dbReference type="Rhea" id="RHEA:18473"/>
        <dbReference type="ChEBI" id="CHEBI:30616"/>
        <dbReference type="ChEBI" id="CHEBI:33019"/>
        <dbReference type="ChEBI" id="CHEBI:58017"/>
        <dbReference type="ChEBI" id="CHEBI:73183"/>
        <dbReference type="EC" id="2.4.2.17"/>
    </reaction>
</comment>
<dbReference type="Pfam" id="PF08029">
    <property type="entry name" value="HisG_C"/>
    <property type="match status" value="1"/>
</dbReference>
<comment type="function">
    <text evidence="10 11">Catalyzes the condensation of ATP and 5-phosphoribose 1-diphosphate to form N'-(5'-phosphoribosyl)-ATP (PR-ATP). Has a crucial role in the pathway because the rate of histidine biosynthesis seems to be controlled primarily by regulation of HisG enzymatic activity.</text>
</comment>